<evidence type="ECO:0000313" key="11">
    <source>
        <dbReference type="Proteomes" id="UP000887564"/>
    </source>
</evidence>
<name>A0A914R974_PAREQ</name>
<keyword evidence="7" id="KW-0539">Nucleus</keyword>
<dbReference type="AlphaFoldDB" id="A0A914R974"/>
<dbReference type="GO" id="GO:0045165">
    <property type="term" value="P:cell fate commitment"/>
    <property type="evidence" value="ECO:0007669"/>
    <property type="project" value="TreeGrafter"/>
</dbReference>
<reference evidence="12" key="1">
    <citation type="submission" date="2022-11" db="UniProtKB">
        <authorList>
            <consortium name="WormBaseParasite"/>
        </authorList>
    </citation>
    <scope>IDENTIFICATION</scope>
</reference>
<dbReference type="SUPFAM" id="SSF57716">
    <property type="entry name" value="Glucocorticoid receptor-like (DNA-binding domain)"/>
    <property type="match status" value="1"/>
</dbReference>
<dbReference type="PROSITE" id="PS00344">
    <property type="entry name" value="GATA_ZN_FINGER_1"/>
    <property type="match status" value="1"/>
</dbReference>
<proteinExistence type="predicted"/>
<evidence type="ECO:0000256" key="1">
    <source>
        <dbReference type="ARBA" id="ARBA00004123"/>
    </source>
</evidence>
<keyword evidence="6" id="KW-0804">Transcription</keyword>
<evidence type="ECO:0000256" key="7">
    <source>
        <dbReference type="ARBA" id="ARBA00023242"/>
    </source>
</evidence>
<keyword evidence="9" id="KW-0472">Membrane</keyword>
<keyword evidence="3 8" id="KW-0863">Zinc-finger</keyword>
<dbReference type="PANTHER" id="PTHR10071:SF328">
    <property type="entry name" value="TRANSCRIPTION FACTOR ELT-1-RELATED"/>
    <property type="match status" value="1"/>
</dbReference>
<dbReference type="WBParaSite" id="PEQ_0000321201-mRNA-1">
    <property type="protein sequence ID" value="PEQ_0000321201-mRNA-1"/>
    <property type="gene ID" value="PEQ_0000321201"/>
</dbReference>
<evidence type="ECO:0000256" key="2">
    <source>
        <dbReference type="ARBA" id="ARBA00022723"/>
    </source>
</evidence>
<evidence type="ECO:0000256" key="3">
    <source>
        <dbReference type="ARBA" id="ARBA00022771"/>
    </source>
</evidence>
<evidence type="ECO:0000256" key="8">
    <source>
        <dbReference type="PROSITE-ProRule" id="PRU00094"/>
    </source>
</evidence>
<dbReference type="GO" id="GO:0000122">
    <property type="term" value="P:negative regulation of transcription by RNA polymerase II"/>
    <property type="evidence" value="ECO:0007669"/>
    <property type="project" value="TreeGrafter"/>
</dbReference>
<sequence>MVTNENLLQSAQKRTGIECVNCKTNNTTLWRRNAHGQPVCNACGLYHKLHNVSSIHSVAAFASMSHLGVVFALPFAVFSI</sequence>
<evidence type="ECO:0000256" key="9">
    <source>
        <dbReference type="SAM" id="Phobius"/>
    </source>
</evidence>
<evidence type="ECO:0000256" key="4">
    <source>
        <dbReference type="ARBA" id="ARBA00022833"/>
    </source>
</evidence>
<feature type="domain" description="GATA-type" evidence="10">
    <location>
        <begin position="13"/>
        <end position="53"/>
    </location>
</feature>
<dbReference type="InterPro" id="IPR013088">
    <property type="entry name" value="Znf_NHR/GATA"/>
</dbReference>
<keyword evidence="5" id="KW-0805">Transcription regulation</keyword>
<dbReference type="InterPro" id="IPR039355">
    <property type="entry name" value="Transcription_factor_GATA"/>
</dbReference>
<dbReference type="CDD" id="cd00202">
    <property type="entry name" value="ZnF_GATA"/>
    <property type="match status" value="1"/>
</dbReference>
<organism evidence="11 12">
    <name type="scientific">Parascaris equorum</name>
    <name type="common">Equine roundworm</name>
    <dbReference type="NCBI Taxonomy" id="6256"/>
    <lineage>
        <taxon>Eukaryota</taxon>
        <taxon>Metazoa</taxon>
        <taxon>Ecdysozoa</taxon>
        <taxon>Nematoda</taxon>
        <taxon>Chromadorea</taxon>
        <taxon>Rhabditida</taxon>
        <taxon>Spirurina</taxon>
        <taxon>Ascaridomorpha</taxon>
        <taxon>Ascaridoidea</taxon>
        <taxon>Ascarididae</taxon>
        <taxon>Parascaris</taxon>
    </lineage>
</organism>
<evidence type="ECO:0000259" key="10">
    <source>
        <dbReference type="PROSITE" id="PS50114"/>
    </source>
</evidence>
<keyword evidence="2" id="KW-0479">Metal-binding</keyword>
<accession>A0A914R974</accession>
<dbReference type="SMART" id="SM00401">
    <property type="entry name" value="ZnF_GATA"/>
    <property type="match status" value="1"/>
</dbReference>
<feature type="transmembrane region" description="Helical" evidence="9">
    <location>
        <begin position="55"/>
        <end position="78"/>
    </location>
</feature>
<dbReference type="GO" id="GO:0005634">
    <property type="term" value="C:nucleus"/>
    <property type="evidence" value="ECO:0007669"/>
    <property type="project" value="UniProtKB-SubCell"/>
</dbReference>
<dbReference type="Pfam" id="PF00320">
    <property type="entry name" value="GATA"/>
    <property type="match status" value="1"/>
</dbReference>
<dbReference type="GO" id="GO:0008270">
    <property type="term" value="F:zinc ion binding"/>
    <property type="evidence" value="ECO:0007669"/>
    <property type="project" value="UniProtKB-KW"/>
</dbReference>
<evidence type="ECO:0000313" key="12">
    <source>
        <dbReference type="WBParaSite" id="PEQ_0000321201-mRNA-1"/>
    </source>
</evidence>
<evidence type="ECO:0000256" key="6">
    <source>
        <dbReference type="ARBA" id="ARBA00023163"/>
    </source>
</evidence>
<dbReference type="PROSITE" id="PS50114">
    <property type="entry name" value="GATA_ZN_FINGER_2"/>
    <property type="match status" value="1"/>
</dbReference>
<keyword evidence="11" id="KW-1185">Reference proteome</keyword>
<keyword evidence="9" id="KW-1133">Transmembrane helix</keyword>
<dbReference type="InterPro" id="IPR000679">
    <property type="entry name" value="Znf_GATA"/>
</dbReference>
<dbReference type="PRINTS" id="PR00619">
    <property type="entry name" value="GATAZNFINGER"/>
</dbReference>
<dbReference type="Proteomes" id="UP000887564">
    <property type="component" value="Unplaced"/>
</dbReference>
<dbReference type="GO" id="GO:0000978">
    <property type="term" value="F:RNA polymerase II cis-regulatory region sequence-specific DNA binding"/>
    <property type="evidence" value="ECO:0007669"/>
    <property type="project" value="TreeGrafter"/>
</dbReference>
<dbReference type="PANTHER" id="PTHR10071">
    <property type="entry name" value="TRANSCRIPTION FACTOR GATA FAMILY MEMBER"/>
    <property type="match status" value="1"/>
</dbReference>
<dbReference type="GO" id="GO:0045944">
    <property type="term" value="P:positive regulation of transcription by RNA polymerase II"/>
    <property type="evidence" value="ECO:0007669"/>
    <property type="project" value="TreeGrafter"/>
</dbReference>
<dbReference type="Gene3D" id="3.30.50.10">
    <property type="entry name" value="Erythroid Transcription Factor GATA-1, subunit A"/>
    <property type="match status" value="1"/>
</dbReference>
<comment type="subcellular location">
    <subcellularLocation>
        <location evidence="1">Nucleus</location>
    </subcellularLocation>
</comment>
<keyword evidence="9" id="KW-0812">Transmembrane</keyword>
<keyword evidence="4" id="KW-0862">Zinc</keyword>
<protein>
    <submittedName>
        <fullName evidence="12">GATA-type domain-containing protein</fullName>
    </submittedName>
</protein>
<evidence type="ECO:0000256" key="5">
    <source>
        <dbReference type="ARBA" id="ARBA00023015"/>
    </source>
</evidence>
<dbReference type="GO" id="GO:0000981">
    <property type="term" value="F:DNA-binding transcription factor activity, RNA polymerase II-specific"/>
    <property type="evidence" value="ECO:0007669"/>
    <property type="project" value="TreeGrafter"/>
</dbReference>